<proteinExistence type="predicted"/>
<keyword evidence="3" id="KW-1185">Reference proteome</keyword>
<dbReference type="Proteomes" id="UP001642501">
    <property type="component" value="Unassembled WGS sequence"/>
</dbReference>
<evidence type="ECO:0000256" key="1">
    <source>
        <dbReference type="SAM" id="Phobius"/>
    </source>
</evidence>
<reference evidence="2 3" key="1">
    <citation type="submission" date="2024-01" db="EMBL/GenBank/DDBJ databases">
        <authorList>
            <person name="Allen C."/>
            <person name="Tagirdzhanova G."/>
        </authorList>
    </citation>
    <scope>NUCLEOTIDE SEQUENCE [LARGE SCALE GENOMIC DNA]</scope>
    <source>
        <strain evidence="2 3">CBS 573.63</strain>
    </source>
</reference>
<keyword evidence="1" id="KW-1133">Transmembrane helix</keyword>
<comment type="caution">
    <text evidence="2">The sequence shown here is derived from an EMBL/GenBank/DDBJ whole genome shotgun (WGS) entry which is preliminary data.</text>
</comment>
<name>A0ABP0DI59_9PEZI</name>
<evidence type="ECO:0000313" key="2">
    <source>
        <dbReference type="EMBL" id="CAK7267934.1"/>
    </source>
</evidence>
<gene>
    <name evidence="2" type="ORF">SEPCBS57363_002844</name>
</gene>
<accession>A0ABP0DI59</accession>
<keyword evidence="1" id="KW-0812">Transmembrane</keyword>
<keyword evidence="1" id="KW-0472">Membrane</keyword>
<feature type="transmembrane region" description="Helical" evidence="1">
    <location>
        <begin position="20"/>
        <end position="37"/>
    </location>
</feature>
<evidence type="ECO:0000313" key="3">
    <source>
        <dbReference type="Proteomes" id="UP001642501"/>
    </source>
</evidence>
<sequence length="98" mass="10918">MVFNQFPITPNQISTPPQKLVVWILGFGPILMPVKITKGTLYTMMENGHFVPMPDGLVDDQEADSAAYDREVVEILGDESSRDFVTEDTVDSDVDDVQ</sequence>
<organism evidence="2 3">
    <name type="scientific">Sporothrix epigloea</name>
    <dbReference type="NCBI Taxonomy" id="1892477"/>
    <lineage>
        <taxon>Eukaryota</taxon>
        <taxon>Fungi</taxon>
        <taxon>Dikarya</taxon>
        <taxon>Ascomycota</taxon>
        <taxon>Pezizomycotina</taxon>
        <taxon>Sordariomycetes</taxon>
        <taxon>Sordariomycetidae</taxon>
        <taxon>Ophiostomatales</taxon>
        <taxon>Ophiostomataceae</taxon>
        <taxon>Sporothrix</taxon>
    </lineage>
</organism>
<protein>
    <submittedName>
        <fullName evidence="2">Uncharacterized protein</fullName>
    </submittedName>
</protein>
<dbReference type="EMBL" id="CAWUOM010000040">
    <property type="protein sequence ID" value="CAK7267934.1"/>
    <property type="molecule type" value="Genomic_DNA"/>
</dbReference>